<sequence length="180" mass="20794">MEFPVCTFDLKTGVLCPKCESKITRGELTTLDLDIMRFFVELEKQYAQLAHLHYVRSLRIDDHLFVVFKEKDLSGLPQQLLAQLKKSLSEKFGPTVKLIEEHRDFNMFLQSLVTPARLIAINKVWLPDQTTEIKAVVEDDRVLKTPLQVLSDFIKQLTGVSVSFELQRKGRTSAVRFGRW</sequence>
<accession>A0A7C5QQL0</accession>
<evidence type="ECO:0008006" key="2">
    <source>
        <dbReference type="Google" id="ProtNLM"/>
    </source>
</evidence>
<reference evidence="1" key="1">
    <citation type="journal article" date="2020" name="mSystems">
        <title>Genome- and Community-Level Interaction Insights into Carbon Utilization and Element Cycling Functions of Hydrothermarchaeota in Hydrothermal Sediment.</title>
        <authorList>
            <person name="Zhou Z."/>
            <person name="Liu Y."/>
            <person name="Xu W."/>
            <person name="Pan J."/>
            <person name="Luo Z.H."/>
            <person name="Li M."/>
        </authorList>
    </citation>
    <scope>NUCLEOTIDE SEQUENCE [LARGE SCALE GENOMIC DNA]</scope>
    <source>
        <strain evidence="1">SpSt-1056</strain>
    </source>
</reference>
<comment type="caution">
    <text evidence="1">The sequence shown here is derived from an EMBL/GenBank/DDBJ whole genome shotgun (WGS) entry which is preliminary data.</text>
</comment>
<organism evidence="1">
    <name type="scientific">Caldiarchaeum subterraneum</name>
    <dbReference type="NCBI Taxonomy" id="311458"/>
    <lineage>
        <taxon>Archaea</taxon>
        <taxon>Nitrososphaerota</taxon>
        <taxon>Candidatus Caldarchaeales</taxon>
        <taxon>Candidatus Caldarchaeaceae</taxon>
        <taxon>Candidatus Caldarchaeum</taxon>
    </lineage>
</organism>
<proteinExistence type="predicted"/>
<dbReference type="AlphaFoldDB" id="A0A7C5QQL0"/>
<protein>
    <recommendedName>
        <fullName evidence="2">Transcription elongation factor NusA</fullName>
    </recommendedName>
</protein>
<dbReference type="EMBL" id="DRWN01000019">
    <property type="protein sequence ID" value="HHK67973.1"/>
    <property type="molecule type" value="Genomic_DNA"/>
</dbReference>
<evidence type="ECO:0000313" key="1">
    <source>
        <dbReference type="EMBL" id="HHK67973.1"/>
    </source>
</evidence>
<gene>
    <name evidence="1" type="ORF">ENM11_02300</name>
</gene>
<name>A0A7C5QQL0_CALS0</name>